<dbReference type="Proteomes" id="UP000184604">
    <property type="component" value="Chromosome"/>
</dbReference>
<sequence>MNVVTVFINGIEYNLKGDEQEEYLHKVASYVDKKIKDVLKNNGKLSTSSAAVLSAINVADDMLKTQKINHELLKELDKMREIEKSNREQIDFLKEELSSLEEINMEFKIKLENSSDSKNINEKERQNNKLQEELKVAKESAQKYINENRKLMSQNKELKFQVQSEKYKVIDLQHKLIENEISLVKEKKQKNPLLNNDGVK</sequence>
<evidence type="ECO:0000256" key="4">
    <source>
        <dbReference type="ARBA" id="ARBA00022618"/>
    </source>
</evidence>
<gene>
    <name evidence="11" type="ORF">BS101_17655</name>
</gene>
<dbReference type="RefSeq" id="WP_073540028.1">
    <property type="nucleotide sequence ID" value="NZ_CP018335.1"/>
</dbReference>
<dbReference type="GO" id="GO:0005829">
    <property type="term" value="C:cytosol"/>
    <property type="evidence" value="ECO:0007669"/>
    <property type="project" value="TreeGrafter"/>
</dbReference>
<organism evidence="11 12">
    <name type="scientific">Clostridium kluyveri</name>
    <dbReference type="NCBI Taxonomy" id="1534"/>
    <lineage>
        <taxon>Bacteria</taxon>
        <taxon>Bacillati</taxon>
        <taxon>Bacillota</taxon>
        <taxon>Clostridia</taxon>
        <taxon>Eubacteriales</taxon>
        <taxon>Clostridiaceae</taxon>
        <taxon>Clostridium</taxon>
    </lineage>
</organism>
<comment type="function">
    <text evidence="7">Activator of cell division through the inhibition of FtsZ GTPase activity, therefore promoting FtsZ assembly into bundles of protofilaments necessary for the formation of the division Z ring. It is recruited early at mid-cell but it is not essential for cell division.</text>
</comment>
<evidence type="ECO:0000256" key="5">
    <source>
        <dbReference type="ARBA" id="ARBA00023210"/>
    </source>
</evidence>
<dbReference type="InterPro" id="IPR007838">
    <property type="entry name" value="Cell_div_ZapA-like"/>
</dbReference>
<dbReference type="GO" id="GO:0000921">
    <property type="term" value="P:septin ring assembly"/>
    <property type="evidence" value="ECO:0007669"/>
    <property type="project" value="TreeGrafter"/>
</dbReference>
<dbReference type="AlphaFoldDB" id="A0A1L5FBQ4"/>
<evidence type="ECO:0000256" key="7">
    <source>
        <dbReference type="ARBA" id="ARBA00024910"/>
    </source>
</evidence>
<dbReference type="PANTHER" id="PTHR34981">
    <property type="entry name" value="CELL DIVISION PROTEIN ZAPA"/>
    <property type="match status" value="1"/>
</dbReference>
<dbReference type="GO" id="GO:0030428">
    <property type="term" value="C:cell septum"/>
    <property type="evidence" value="ECO:0007669"/>
    <property type="project" value="TreeGrafter"/>
</dbReference>
<dbReference type="PANTHER" id="PTHR34981:SF1">
    <property type="entry name" value="CELL DIVISION PROTEIN ZAPA"/>
    <property type="match status" value="1"/>
</dbReference>
<dbReference type="GO" id="GO:0032153">
    <property type="term" value="C:cell division site"/>
    <property type="evidence" value="ECO:0007669"/>
    <property type="project" value="TreeGrafter"/>
</dbReference>
<comment type="subcellular location">
    <subcellularLocation>
        <location evidence="1">Cytoplasm</location>
    </subcellularLocation>
</comment>
<protein>
    <recommendedName>
        <fullName evidence="2">Cell division protein ZapA</fullName>
    </recommendedName>
    <alternativeName>
        <fullName evidence="9">Z ring-associated protein ZapA</fullName>
    </alternativeName>
</protein>
<comment type="subunit">
    <text evidence="8">Homodimer. Interacts with FtsZ.</text>
</comment>
<name>A0A1L5FBQ4_CLOKL</name>
<keyword evidence="4 11" id="KW-0132">Cell division</keyword>
<dbReference type="GO" id="GO:0000917">
    <property type="term" value="P:division septum assembly"/>
    <property type="evidence" value="ECO:0007669"/>
    <property type="project" value="UniProtKB-KW"/>
</dbReference>
<evidence type="ECO:0000313" key="11">
    <source>
        <dbReference type="EMBL" id="APM40432.1"/>
    </source>
</evidence>
<evidence type="ECO:0000256" key="10">
    <source>
        <dbReference type="SAM" id="Coils"/>
    </source>
</evidence>
<reference evidence="11 12" key="1">
    <citation type="submission" date="2016-12" db="EMBL/GenBank/DDBJ databases">
        <title>Complete genome sequence of Clostridium kluyveri JZZ isolated from the pit mud of a Chinese flavor liquor-making factory.</title>
        <authorList>
            <person name="Wang Y."/>
        </authorList>
    </citation>
    <scope>NUCLEOTIDE SEQUENCE [LARGE SCALE GENOMIC DNA]</scope>
    <source>
        <strain evidence="11 12">JZZ</strain>
    </source>
</reference>
<keyword evidence="6" id="KW-0131">Cell cycle</keyword>
<feature type="coiled-coil region" evidence="10">
    <location>
        <begin position="76"/>
        <end position="161"/>
    </location>
</feature>
<evidence type="ECO:0000256" key="8">
    <source>
        <dbReference type="ARBA" id="ARBA00026068"/>
    </source>
</evidence>
<keyword evidence="3" id="KW-0963">Cytoplasm</keyword>
<dbReference type="InterPro" id="IPR036192">
    <property type="entry name" value="Cell_div_ZapA-like_sf"/>
</dbReference>
<dbReference type="OrthoDB" id="1711036at2"/>
<dbReference type="Pfam" id="PF05164">
    <property type="entry name" value="ZapA"/>
    <property type="match status" value="1"/>
</dbReference>
<keyword evidence="5" id="KW-0717">Septation</keyword>
<dbReference type="Gene3D" id="6.10.250.790">
    <property type="match status" value="1"/>
</dbReference>
<dbReference type="EMBL" id="CP018335">
    <property type="protein sequence ID" value="APM40432.1"/>
    <property type="molecule type" value="Genomic_DNA"/>
</dbReference>
<evidence type="ECO:0000313" key="12">
    <source>
        <dbReference type="Proteomes" id="UP000184604"/>
    </source>
</evidence>
<dbReference type="InterPro" id="IPR053712">
    <property type="entry name" value="Bac_CellDiv_Activator"/>
</dbReference>
<accession>A0A1L5FBQ4</accession>
<keyword evidence="10" id="KW-0175">Coiled coil</keyword>
<evidence type="ECO:0000256" key="2">
    <source>
        <dbReference type="ARBA" id="ARBA00015195"/>
    </source>
</evidence>
<evidence type="ECO:0000256" key="6">
    <source>
        <dbReference type="ARBA" id="ARBA00023306"/>
    </source>
</evidence>
<dbReference type="GO" id="GO:0043093">
    <property type="term" value="P:FtsZ-dependent cytokinesis"/>
    <property type="evidence" value="ECO:0007669"/>
    <property type="project" value="TreeGrafter"/>
</dbReference>
<evidence type="ECO:0000256" key="9">
    <source>
        <dbReference type="ARBA" id="ARBA00033158"/>
    </source>
</evidence>
<dbReference type="SUPFAM" id="SSF102829">
    <property type="entry name" value="Cell division protein ZapA-like"/>
    <property type="match status" value="1"/>
</dbReference>
<evidence type="ECO:0000256" key="3">
    <source>
        <dbReference type="ARBA" id="ARBA00022490"/>
    </source>
</evidence>
<evidence type="ECO:0000256" key="1">
    <source>
        <dbReference type="ARBA" id="ARBA00004496"/>
    </source>
</evidence>
<proteinExistence type="predicted"/>